<accession>A0A5P6VVP7</accession>
<gene>
    <name evidence="5" type="ORF">FXF36_06205</name>
</gene>
<comment type="subcellular location">
    <subcellularLocation>
        <location evidence="1">Bacterial flagellum</location>
    </subcellularLocation>
</comment>
<evidence type="ECO:0000313" key="5">
    <source>
        <dbReference type="EMBL" id="QFJ56209.1"/>
    </source>
</evidence>
<dbReference type="Pfam" id="PF00700">
    <property type="entry name" value="Flagellin_C"/>
    <property type="match status" value="1"/>
</dbReference>
<evidence type="ECO:0000256" key="1">
    <source>
        <dbReference type="ARBA" id="ARBA00004365"/>
    </source>
</evidence>
<dbReference type="KEGG" id="pxv:FXF36_06205"/>
<comment type="similarity">
    <text evidence="2">Belongs to the bacterial flagellin family.</text>
</comment>
<evidence type="ECO:0000259" key="4">
    <source>
        <dbReference type="Pfam" id="PF00700"/>
    </source>
</evidence>
<dbReference type="PANTHER" id="PTHR42792:SF2">
    <property type="entry name" value="FLAGELLIN"/>
    <property type="match status" value="1"/>
</dbReference>
<evidence type="ECO:0000256" key="3">
    <source>
        <dbReference type="ARBA" id="ARBA00023143"/>
    </source>
</evidence>
<dbReference type="Proteomes" id="UP000327030">
    <property type="component" value="Chromosome 1"/>
</dbReference>
<dbReference type="Gene3D" id="6.10.10.10">
    <property type="entry name" value="Flagellar export chaperone, C-terminal domain"/>
    <property type="match status" value="1"/>
</dbReference>
<reference evidence="6" key="1">
    <citation type="submission" date="2019-08" db="EMBL/GenBank/DDBJ databases">
        <title>Complete Genome Sequence of the Polysaccharide-Degrading Rumen Bacterium Pseudobutyrivibrio xylanivorans MA3014.</title>
        <authorList>
            <person name="Palevich N."/>
            <person name="Maclean P.H."/>
            <person name="Kelly W.J."/>
            <person name="Leahy S.C."/>
            <person name="Rakonjac J."/>
            <person name="Attwood G.T."/>
        </authorList>
    </citation>
    <scope>NUCLEOTIDE SEQUENCE [LARGE SCALE GENOMIC DNA]</scope>
    <source>
        <strain evidence="6">MA3014</strain>
    </source>
</reference>
<dbReference type="Gene3D" id="1.20.1330.10">
    <property type="entry name" value="f41 fragment of flagellin, N-terminal domain"/>
    <property type="match status" value="1"/>
</dbReference>
<dbReference type="InterPro" id="IPR042187">
    <property type="entry name" value="Flagellin_C_sub2"/>
</dbReference>
<organism evidence="5 6">
    <name type="scientific">Pseudobutyrivibrio xylanivorans</name>
    <dbReference type="NCBI Taxonomy" id="185007"/>
    <lineage>
        <taxon>Bacteria</taxon>
        <taxon>Bacillati</taxon>
        <taxon>Bacillota</taxon>
        <taxon>Clostridia</taxon>
        <taxon>Lachnospirales</taxon>
        <taxon>Lachnospiraceae</taxon>
        <taxon>Pseudobutyrivibrio</taxon>
    </lineage>
</organism>
<dbReference type="GO" id="GO:0009288">
    <property type="term" value="C:bacterial-type flagellum"/>
    <property type="evidence" value="ECO:0007669"/>
    <property type="project" value="UniProtKB-SubCell"/>
</dbReference>
<proteinExistence type="inferred from homology"/>
<keyword evidence="3" id="KW-0975">Bacterial flagellum</keyword>
<dbReference type="AlphaFoldDB" id="A0A5P6VVP7"/>
<dbReference type="OrthoDB" id="9796789at2"/>
<dbReference type="InterPro" id="IPR046358">
    <property type="entry name" value="Flagellin_C"/>
</dbReference>
<dbReference type="EMBL" id="CP043028">
    <property type="protein sequence ID" value="QFJ56209.1"/>
    <property type="molecule type" value="Genomic_DNA"/>
</dbReference>
<name>A0A5P6VVP7_PSEXY</name>
<evidence type="ECO:0000313" key="6">
    <source>
        <dbReference type="Proteomes" id="UP000327030"/>
    </source>
</evidence>
<dbReference type="PANTHER" id="PTHR42792">
    <property type="entry name" value="FLAGELLIN"/>
    <property type="match status" value="1"/>
</dbReference>
<sequence length="315" mass="35249">MMSFTIEHDLVDPMYYEGTMYNTGDNVEFVDLICASKYNMKEQSVTLPGYVMTMEASVDGRLGGGSTKLRSNAYQKMSEWEGMYATVTDEQRDGIFWDVRNTSRDSLKIDADGNLYHTLGFGNYYYYTDRGFVENPGIDGSTYKGHELTTEEKEQIEEKYGIKFLTMDYVTQKVINFNHIDGSEIDHLYLQTSGETNEGLTVLGVNATTKSLGIDKLSVETENLATAGIDLVGEAIMRVNAMRSYFGAIQNRLEHAVKNTDNTVENTTAAESRIRDTDMAGEMVKISKDRILAQAGEAVLSKANSNQQYVLSLLQ</sequence>
<dbReference type="InterPro" id="IPR001492">
    <property type="entry name" value="Flagellin"/>
</dbReference>
<dbReference type="SUPFAM" id="SSF64518">
    <property type="entry name" value="Phase 1 flagellin"/>
    <property type="match status" value="1"/>
</dbReference>
<evidence type="ECO:0000256" key="2">
    <source>
        <dbReference type="ARBA" id="ARBA00005709"/>
    </source>
</evidence>
<protein>
    <recommendedName>
        <fullName evidence="4">Flagellin C-terminal domain-containing protein</fullName>
    </recommendedName>
</protein>
<dbReference type="GO" id="GO:0005198">
    <property type="term" value="F:structural molecule activity"/>
    <property type="evidence" value="ECO:0007669"/>
    <property type="project" value="InterPro"/>
</dbReference>
<feature type="domain" description="Flagellin C-terminal" evidence="4">
    <location>
        <begin position="229"/>
        <end position="314"/>
    </location>
</feature>